<dbReference type="AlphaFoldDB" id="A0A9P7AP10"/>
<name>A0A9P7AP10_9AGAM</name>
<organism evidence="1 2">
    <name type="scientific">Suillus plorans</name>
    <dbReference type="NCBI Taxonomy" id="116603"/>
    <lineage>
        <taxon>Eukaryota</taxon>
        <taxon>Fungi</taxon>
        <taxon>Dikarya</taxon>
        <taxon>Basidiomycota</taxon>
        <taxon>Agaricomycotina</taxon>
        <taxon>Agaricomycetes</taxon>
        <taxon>Agaricomycetidae</taxon>
        <taxon>Boletales</taxon>
        <taxon>Suillineae</taxon>
        <taxon>Suillaceae</taxon>
        <taxon>Suillus</taxon>
    </lineage>
</organism>
<dbReference type="RefSeq" id="XP_041159855.1">
    <property type="nucleotide sequence ID" value="XM_041309632.1"/>
</dbReference>
<proteinExistence type="predicted"/>
<evidence type="ECO:0000313" key="2">
    <source>
        <dbReference type="Proteomes" id="UP000719766"/>
    </source>
</evidence>
<keyword evidence="2" id="KW-1185">Reference proteome</keyword>
<dbReference type="GeneID" id="64603396"/>
<dbReference type="Proteomes" id="UP000719766">
    <property type="component" value="Unassembled WGS sequence"/>
</dbReference>
<dbReference type="EMBL" id="JABBWE010000030">
    <property type="protein sequence ID" value="KAG1793430.1"/>
    <property type="molecule type" value="Genomic_DNA"/>
</dbReference>
<sequence length="152" mass="17182">MTENILIRRTSGESNDTVEELVASDKSYQAGTKVGLVSGAKIVDILKKNSDMDLEKYRKIYVGIPVSQSVSLTESHARRGIWCKEKLANTEDHKGHSDGLVKASKIGPGVMTRLMALRVIISWVHMCGRDSQTERLRRGLNRRQRESVRWRC</sequence>
<evidence type="ECO:0000313" key="1">
    <source>
        <dbReference type="EMBL" id="KAG1793430.1"/>
    </source>
</evidence>
<comment type="caution">
    <text evidence="1">The sequence shown here is derived from an EMBL/GenBank/DDBJ whole genome shotgun (WGS) entry which is preliminary data.</text>
</comment>
<accession>A0A9P7AP10</accession>
<reference evidence="1" key="1">
    <citation type="journal article" date="2020" name="New Phytol.">
        <title>Comparative genomics reveals dynamic genome evolution in host specialist ectomycorrhizal fungi.</title>
        <authorList>
            <person name="Lofgren L.A."/>
            <person name="Nguyen N.H."/>
            <person name="Vilgalys R."/>
            <person name="Ruytinx J."/>
            <person name="Liao H.L."/>
            <person name="Branco S."/>
            <person name="Kuo A."/>
            <person name="LaButti K."/>
            <person name="Lipzen A."/>
            <person name="Andreopoulos W."/>
            <person name="Pangilinan J."/>
            <person name="Riley R."/>
            <person name="Hundley H."/>
            <person name="Na H."/>
            <person name="Barry K."/>
            <person name="Grigoriev I.V."/>
            <person name="Stajich J.E."/>
            <person name="Kennedy P.G."/>
        </authorList>
    </citation>
    <scope>NUCLEOTIDE SEQUENCE</scope>
    <source>
        <strain evidence="1">S12</strain>
    </source>
</reference>
<protein>
    <submittedName>
        <fullName evidence="1">Uncharacterized protein</fullName>
    </submittedName>
</protein>
<gene>
    <name evidence="1" type="ORF">HD556DRAFT_1536479</name>
</gene>
<dbReference type="OrthoDB" id="2131339at2759"/>